<evidence type="ECO:0000313" key="2">
    <source>
        <dbReference type="EMBL" id="KFA90803.1"/>
    </source>
</evidence>
<dbReference type="InterPro" id="IPR037523">
    <property type="entry name" value="VOC_core"/>
</dbReference>
<dbReference type="Proteomes" id="UP000028547">
    <property type="component" value="Unassembled WGS sequence"/>
</dbReference>
<dbReference type="RefSeq" id="WP_043401014.1">
    <property type="nucleotide sequence ID" value="NZ_JPMI01000176.1"/>
</dbReference>
<dbReference type="EMBL" id="JPMI01000176">
    <property type="protein sequence ID" value="KFA90803.1"/>
    <property type="molecule type" value="Genomic_DNA"/>
</dbReference>
<accession>A0A084SQR8</accession>
<reference evidence="2 3" key="1">
    <citation type="submission" date="2014-07" db="EMBL/GenBank/DDBJ databases">
        <title>Draft Genome Sequence of Gephyronic Acid Producer, Cystobacter violaceus Strain Cb vi76.</title>
        <authorList>
            <person name="Stevens D.C."/>
            <person name="Young J."/>
            <person name="Carmichael R."/>
            <person name="Tan J."/>
            <person name="Taylor R.E."/>
        </authorList>
    </citation>
    <scope>NUCLEOTIDE SEQUENCE [LARGE SCALE GENOMIC DNA]</scope>
    <source>
        <strain evidence="2 3">Cb vi76</strain>
    </source>
</reference>
<comment type="caution">
    <text evidence="2">The sequence shown here is derived from an EMBL/GenBank/DDBJ whole genome shotgun (WGS) entry which is preliminary data.</text>
</comment>
<dbReference type="InterPro" id="IPR029068">
    <property type="entry name" value="Glyas_Bleomycin-R_OHBP_Dase"/>
</dbReference>
<dbReference type="Pfam" id="PF00903">
    <property type="entry name" value="Glyoxalase"/>
    <property type="match status" value="1"/>
</dbReference>
<dbReference type="CDD" id="cd07246">
    <property type="entry name" value="VOC_like"/>
    <property type="match status" value="1"/>
</dbReference>
<dbReference type="Gene3D" id="3.30.720.120">
    <property type="match status" value="1"/>
</dbReference>
<name>A0A084SQR8_9BACT</name>
<feature type="domain" description="VOC" evidence="1">
    <location>
        <begin position="8"/>
        <end position="133"/>
    </location>
</feature>
<dbReference type="AlphaFoldDB" id="A0A084SQR8"/>
<proteinExistence type="predicted"/>
<dbReference type="InterPro" id="IPR004360">
    <property type="entry name" value="Glyas_Fos-R_dOase_dom"/>
</dbReference>
<organism evidence="2 3">
    <name type="scientific">Archangium violaceum Cb vi76</name>
    <dbReference type="NCBI Taxonomy" id="1406225"/>
    <lineage>
        <taxon>Bacteria</taxon>
        <taxon>Pseudomonadati</taxon>
        <taxon>Myxococcota</taxon>
        <taxon>Myxococcia</taxon>
        <taxon>Myxococcales</taxon>
        <taxon>Cystobacterineae</taxon>
        <taxon>Archangiaceae</taxon>
        <taxon>Archangium</taxon>
    </lineage>
</organism>
<dbReference type="SUPFAM" id="SSF54593">
    <property type="entry name" value="Glyoxalase/Bleomycin resistance protein/Dihydroxybiphenyl dioxygenase"/>
    <property type="match status" value="1"/>
</dbReference>
<dbReference type="PANTHER" id="PTHR34109">
    <property type="entry name" value="BNAUNNG04460D PROTEIN-RELATED"/>
    <property type="match status" value="1"/>
</dbReference>
<dbReference type="PANTHER" id="PTHR34109:SF1">
    <property type="entry name" value="VOC DOMAIN-CONTAINING PROTEIN"/>
    <property type="match status" value="1"/>
</dbReference>
<evidence type="ECO:0000313" key="3">
    <source>
        <dbReference type="Proteomes" id="UP000028547"/>
    </source>
</evidence>
<dbReference type="PROSITE" id="PS51819">
    <property type="entry name" value="VOC"/>
    <property type="match status" value="1"/>
</dbReference>
<dbReference type="Gene3D" id="3.30.720.110">
    <property type="match status" value="1"/>
</dbReference>
<sequence>MPKAIPEGYHSLTPYLSLRDAAKAIEFYKEALGAKELYRLPMPGGKVAHAELQIGDSRLMVADSMPEWGNKSAKDFGGTPVGLCVYTENVDALNERFLKAGGKQLRPLRNEFYGDRTAQVEDPEGYKWTLAQHVEDVSPEEMQRRMEKMMGG</sequence>
<evidence type="ECO:0000259" key="1">
    <source>
        <dbReference type="PROSITE" id="PS51819"/>
    </source>
</evidence>
<protein>
    <submittedName>
        <fullName evidence="2">Glyoxalase</fullName>
    </submittedName>
</protein>
<gene>
    <name evidence="2" type="ORF">Q664_26170</name>
</gene>